<dbReference type="PANTHER" id="PTHR20934:SF21">
    <property type="entry name" value="TRANSCRIPTION ELONGATION FACTOR 1 HOMOLOG"/>
    <property type="match status" value="1"/>
</dbReference>
<dbReference type="GO" id="GO:0006368">
    <property type="term" value="P:transcription elongation by RNA polymerase II"/>
    <property type="evidence" value="ECO:0007669"/>
    <property type="project" value="TreeGrafter"/>
</dbReference>
<keyword evidence="7 11" id="KW-0862">Zinc</keyword>
<keyword evidence="5 11" id="KW-0479">Metal-binding</keyword>
<dbReference type="SUPFAM" id="SSF57783">
    <property type="entry name" value="Zinc beta-ribbon"/>
    <property type="match status" value="1"/>
</dbReference>
<dbReference type="AlphaFoldDB" id="A0A8T0T546"/>
<sequence length="99" mass="10932">MGKRKSRSSKAVPKKKPPKLDTEFACPFCGHPDAVGCFIDLKHRFARASCRICQEKYATRANALTEPVDVDSEWIDACVDANEGVADRHCRPRLADAGV</sequence>
<evidence type="ECO:0000313" key="13">
    <source>
        <dbReference type="EMBL" id="KAG2604433.1"/>
    </source>
</evidence>
<evidence type="ECO:0000256" key="9">
    <source>
        <dbReference type="ARBA" id="ARBA00023163"/>
    </source>
</evidence>
<comment type="similarity">
    <text evidence="3 11">Belongs to the ELOF1 family.</text>
</comment>
<feature type="compositionally biased region" description="Basic residues" evidence="12">
    <location>
        <begin position="1"/>
        <end position="17"/>
    </location>
</feature>
<name>A0A8T0T546_PANVG</name>
<evidence type="ECO:0000313" key="14">
    <source>
        <dbReference type="Proteomes" id="UP000823388"/>
    </source>
</evidence>
<dbReference type="InterPro" id="IPR038567">
    <property type="entry name" value="T_Elf1_sf"/>
</dbReference>
<evidence type="ECO:0000256" key="11">
    <source>
        <dbReference type="RuleBase" id="RU364033"/>
    </source>
</evidence>
<dbReference type="EMBL" id="CM029044">
    <property type="protein sequence ID" value="KAG2604433.1"/>
    <property type="molecule type" value="Genomic_DNA"/>
</dbReference>
<accession>A0A8T0T546</accession>
<dbReference type="InterPro" id="IPR007808">
    <property type="entry name" value="Elf1"/>
</dbReference>
<evidence type="ECO:0000256" key="3">
    <source>
        <dbReference type="ARBA" id="ARBA00009730"/>
    </source>
</evidence>
<evidence type="ECO:0000256" key="7">
    <source>
        <dbReference type="ARBA" id="ARBA00022833"/>
    </source>
</evidence>
<evidence type="ECO:0000256" key="1">
    <source>
        <dbReference type="ARBA" id="ARBA00003357"/>
    </source>
</evidence>
<dbReference type="GO" id="GO:0008270">
    <property type="term" value="F:zinc ion binding"/>
    <property type="evidence" value="ECO:0007669"/>
    <property type="project" value="UniProtKB-KW"/>
</dbReference>
<keyword evidence="14" id="KW-1185">Reference proteome</keyword>
<dbReference type="Gene3D" id="2.20.25.190">
    <property type="match status" value="1"/>
</dbReference>
<evidence type="ECO:0000256" key="10">
    <source>
        <dbReference type="ARBA" id="ARBA00023242"/>
    </source>
</evidence>
<evidence type="ECO:0000256" key="4">
    <source>
        <dbReference type="ARBA" id="ARBA00014973"/>
    </source>
</evidence>
<dbReference type="PANTHER" id="PTHR20934">
    <property type="entry name" value="TRANSCRIPTION ELONGATION FACTOR 1 HOMOLOG"/>
    <property type="match status" value="1"/>
</dbReference>
<evidence type="ECO:0000256" key="8">
    <source>
        <dbReference type="ARBA" id="ARBA00023015"/>
    </source>
</evidence>
<keyword evidence="10 11" id="KW-0539">Nucleus</keyword>
<organism evidence="13 14">
    <name type="scientific">Panicum virgatum</name>
    <name type="common">Blackwell switchgrass</name>
    <dbReference type="NCBI Taxonomy" id="38727"/>
    <lineage>
        <taxon>Eukaryota</taxon>
        <taxon>Viridiplantae</taxon>
        <taxon>Streptophyta</taxon>
        <taxon>Embryophyta</taxon>
        <taxon>Tracheophyta</taxon>
        <taxon>Spermatophyta</taxon>
        <taxon>Magnoliopsida</taxon>
        <taxon>Liliopsida</taxon>
        <taxon>Poales</taxon>
        <taxon>Poaceae</taxon>
        <taxon>PACMAD clade</taxon>
        <taxon>Panicoideae</taxon>
        <taxon>Panicodae</taxon>
        <taxon>Paniceae</taxon>
        <taxon>Panicinae</taxon>
        <taxon>Panicum</taxon>
        <taxon>Panicum sect. Hiantes</taxon>
    </lineage>
</organism>
<evidence type="ECO:0000256" key="12">
    <source>
        <dbReference type="SAM" id="MobiDB-lite"/>
    </source>
</evidence>
<reference evidence="13" key="1">
    <citation type="submission" date="2020-05" db="EMBL/GenBank/DDBJ databases">
        <title>WGS assembly of Panicum virgatum.</title>
        <authorList>
            <person name="Lovell J.T."/>
            <person name="Jenkins J."/>
            <person name="Shu S."/>
            <person name="Juenger T.E."/>
            <person name="Schmutz J."/>
        </authorList>
    </citation>
    <scope>NUCLEOTIDE SEQUENCE</scope>
    <source>
        <strain evidence="13">AP13</strain>
    </source>
</reference>
<dbReference type="GO" id="GO:0008023">
    <property type="term" value="C:transcription elongation factor complex"/>
    <property type="evidence" value="ECO:0007669"/>
    <property type="project" value="TreeGrafter"/>
</dbReference>
<feature type="region of interest" description="Disordered" evidence="12">
    <location>
        <begin position="1"/>
        <end position="20"/>
    </location>
</feature>
<gene>
    <name evidence="13" type="ORF">PVAP13_4NG062670</name>
</gene>
<comment type="subcellular location">
    <subcellularLocation>
        <location evidence="2 11">Nucleus</location>
    </subcellularLocation>
</comment>
<keyword evidence="8 11" id="KW-0805">Transcription regulation</keyword>
<proteinExistence type="inferred from homology"/>
<evidence type="ECO:0000256" key="5">
    <source>
        <dbReference type="ARBA" id="ARBA00022723"/>
    </source>
</evidence>
<evidence type="ECO:0000256" key="6">
    <source>
        <dbReference type="ARBA" id="ARBA00022771"/>
    </source>
</evidence>
<keyword evidence="6 11" id="KW-0863">Zinc-finger</keyword>
<dbReference type="Proteomes" id="UP000823388">
    <property type="component" value="Chromosome 4N"/>
</dbReference>
<dbReference type="Pfam" id="PF05129">
    <property type="entry name" value="Zn_ribbon_Elf1"/>
    <property type="match status" value="1"/>
</dbReference>
<keyword evidence="9 11" id="KW-0804">Transcription</keyword>
<evidence type="ECO:0000256" key="2">
    <source>
        <dbReference type="ARBA" id="ARBA00004123"/>
    </source>
</evidence>
<dbReference type="FunFam" id="2.20.25.190:FF:000001">
    <property type="entry name" value="Transcription elongation factor 1 homolog"/>
    <property type="match status" value="1"/>
</dbReference>
<comment type="function">
    <text evidence="1 11">Transcription elongation factor implicated in the maintenance of proper chromatin structure in actively transcribed regions.</text>
</comment>
<comment type="caution">
    <text evidence="13">The sequence shown here is derived from an EMBL/GenBank/DDBJ whole genome shotgun (WGS) entry which is preliminary data.</text>
</comment>
<dbReference type="GO" id="GO:0000993">
    <property type="term" value="F:RNA polymerase II complex binding"/>
    <property type="evidence" value="ECO:0007669"/>
    <property type="project" value="TreeGrafter"/>
</dbReference>
<protein>
    <recommendedName>
        <fullName evidence="4 11">Transcription elongation factor 1 homolog</fullName>
    </recommendedName>
</protein>